<dbReference type="GO" id="GO:0005886">
    <property type="term" value="C:plasma membrane"/>
    <property type="evidence" value="ECO:0007669"/>
    <property type="project" value="UniProtKB-SubCell"/>
</dbReference>
<dbReference type="Proteomes" id="UP000214646">
    <property type="component" value="Unassembled WGS sequence"/>
</dbReference>
<dbReference type="PANTHER" id="PTHR40277">
    <property type="entry name" value="BLL5419 PROTEIN"/>
    <property type="match status" value="1"/>
</dbReference>
<keyword evidence="5 7" id="KW-0472">Membrane</keyword>
<dbReference type="OrthoDB" id="279916at2"/>
<dbReference type="RefSeq" id="WP_161967887.1">
    <property type="nucleotide sequence ID" value="NZ_NIDE01000015.1"/>
</dbReference>
<comment type="subcellular location">
    <subcellularLocation>
        <location evidence="1">Cell membrane</location>
        <topology evidence="1">Multi-pass membrane protein</topology>
    </subcellularLocation>
</comment>
<sequence length="365" mass="39880">MKKLSSNLISNLLKYGLGFGALAYVVAKFWNQLQNLFRQEPQWEYLLAAAALSVVCTAIQMYRWYILVHALGLPFSARGAVRLGLVGYYYNSFLPGSVGGDLVKAFFIAKDQPGRRAAAVATVMADRVIGLYGLILFVAVVGGWCWFTGNQQILANEYLQYIIRVCAGIVVVMTVGYIALGFLPTARADRFAGRLHKIPKLGHHLAEVWYAVWTYRQRPGAVLLALALSALTHPAFVFIFHFSVQVFPPENRDLLGTLPEHFVIAPIGYIAQAFFPAPGGVGGGEAIFGYLYTLIRGPEAAAVGVAGRLSMRLIEWTLGLIGYIAYLRMKAELPIKEAEAAGEQDDPYAERAATSEMIVPTGPAA</sequence>
<dbReference type="AlphaFoldDB" id="A0A225D5U5"/>
<evidence type="ECO:0000256" key="1">
    <source>
        <dbReference type="ARBA" id="ARBA00004651"/>
    </source>
</evidence>
<dbReference type="EMBL" id="NIDE01000015">
    <property type="protein sequence ID" value="OWK36960.1"/>
    <property type="molecule type" value="Genomic_DNA"/>
</dbReference>
<feature type="transmembrane region" description="Helical" evidence="7">
    <location>
        <begin position="86"/>
        <end position="107"/>
    </location>
</feature>
<gene>
    <name evidence="8" type="ORF">FRUB_07882</name>
</gene>
<evidence type="ECO:0000256" key="4">
    <source>
        <dbReference type="ARBA" id="ARBA00022989"/>
    </source>
</evidence>
<dbReference type="InterPro" id="IPR022791">
    <property type="entry name" value="L-PG_synthase/AglD"/>
</dbReference>
<evidence type="ECO:0000256" key="3">
    <source>
        <dbReference type="ARBA" id="ARBA00022692"/>
    </source>
</evidence>
<evidence type="ECO:0008006" key="10">
    <source>
        <dbReference type="Google" id="ProtNLM"/>
    </source>
</evidence>
<feature type="transmembrane region" description="Helical" evidence="7">
    <location>
        <begin position="128"/>
        <end position="149"/>
    </location>
</feature>
<reference evidence="9" key="1">
    <citation type="submission" date="2017-06" db="EMBL/GenBank/DDBJ databases">
        <title>Genome analysis of Fimbriiglobus ruber SP5, the first member of the order Planctomycetales with confirmed chitinolytic capability.</title>
        <authorList>
            <person name="Ravin N.V."/>
            <person name="Rakitin A.L."/>
            <person name="Ivanova A.A."/>
            <person name="Beletsky A.V."/>
            <person name="Kulichevskaya I.S."/>
            <person name="Mardanov A.V."/>
            <person name="Dedysh S.N."/>
        </authorList>
    </citation>
    <scope>NUCLEOTIDE SEQUENCE [LARGE SCALE GENOMIC DNA]</scope>
    <source>
        <strain evidence="9">SP5</strain>
    </source>
</reference>
<keyword evidence="2" id="KW-1003">Cell membrane</keyword>
<proteinExistence type="predicted"/>
<accession>A0A225D5U5</accession>
<keyword evidence="9" id="KW-1185">Reference proteome</keyword>
<evidence type="ECO:0000256" key="6">
    <source>
        <dbReference type="SAM" id="MobiDB-lite"/>
    </source>
</evidence>
<keyword evidence="4 7" id="KW-1133">Transmembrane helix</keyword>
<evidence type="ECO:0000256" key="2">
    <source>
        <dbReference type="ARBA" id="ARBA00022475"/>
    </source>
</evidence>
<dbReference type="Pfam" id="PF03706">
    <property type="entry name" value="LPG_synthase_TM"/>
    <property type="match status" value="1"/>
</dbReference>
<dbReference type="PANTHER" id="PTHR40277:SF1">
    <property type="entry name" value="BLL5419 PROTEIN"/>
    <property type="match status" value="1"/>
</dbReference>
<feature type="region of interest" description="Disordered" evidence="6">
    <location>
        <begin position="342"/>
        <end position="365"/>
    </location>
</feature>
<evidence type="ECO:0000256" key="5">
    <source>
        <dbReference type="ARBA" id="ARBA00023136"/>
    </source>
</evidence>
<keyword evidence="3 7" id="KW-0812">Transmembrane</keyword>
<organism evidence="8 9">
    <name type="scientific">Fimbriiglobus ruber</name>
    <dbReference type="NCBI Taxonomy" id="1908690"/>
    <lineage>
        <taxon>Bacteria</taxon>
        <taxon>Pseudomonadati</taxon>
        <taxon>Planctomycetota</taxon>
        <taxon>Planctomycetia</taxon>
        <taxon>Gemmatales</taxon>
        <taxon>Gemmataceae</taxon>
        <taxon>Fimbriiglobus</taxon>
    </lineage>
</organism>
<evidence type="ECO:0000313" key="9">
    <source>
        <dbReference type="Proteomes" id="UP000214646"/>
    </source>
</evidence>
<feature type="transmembrane region" description="Helical" evidence="7">
    <location>
        <begin position="12"/>
        <end position="31"/>
    </location>
</feature>
<name>A0A225D5U5_9BACT</name>
<comment type="caution">
    <text evidence="8">The sequence shown here is derived from an EMBL/GenBank/DDBJ whole genome shotgun (WGS) entry which is preliminary data.</text>
</comment>
<protein>
    <recommendedName>
        <fullName evidence="10">Dolichol-P-glucose synthetase</fullName>
    </recommendedName>
</protein>
<evidence type="ECO:0000313" key="8">
    <source>
        <dbReference type="EMBL" id="OWK36960.1"/>
    </source>
</evidence>
<evidence type="ECO:0000256" key="7">
    <source>
        <dbReference type="SAM" id="Phobius"/>
    </source>
</evidence>
<feature type="transmembrane region" description="Helical" evidence="7">
    <location>
        <begin position="43"/>
        <end position="66"/>
    </location>
</feature>
<feature type="transmembrane region" description="Helical" evidence="7">
    <location>
        <begin position="221"/>
        <end position="244"/>
    </location>
</feature>
<feature type="transmembrane region" description="Helical" evidence="7">
    <location>
        <begin position="161"/>
        <end position="183"/>
    </location>
</feature>